<feature type="signal peptide" evidence="1">
    <location>
        <begin position="1"/>
        <end position="25"/>
    </location>
</feature>
<proteinExistence type="predicted"/>
<evidence type="ECO:0000313" key="2">
    <source>
        <dbReference type="EMBL" id="ODM93350.1"/>
    </source>
</evidence>
<protein>
    <submittedName>
        <fullName evidence="2">Uncharacterized protein</fullName>
    </submittedName>
</protein>
<reference evidence="2 3" key="1">
    <citation type="journal article" date="2016" name="Genome Biol. Evol.">
        <title>Gene Family Evolution Reflects Adaptation to Soil Environmental Stressors in the Genome of the Collembolan Orchesella cincta.</title>
        <authorList>
            <person name="Faddeeva-Vakhrusheva A."/>
            <person name="Derks M.F."/>
            <person name="Anvar S.Y."/>
            <person name="Agamennone V."/>
            <person name="Suring W."/>
            <person name="Smit S."/>
            <person name="van Straalen N.M."/>
            <person name="Roelofs D."/>
        </authorList>
    </citation>
    <scope>NUCLEOTIDE SEQUENCE [LARGE SCALE GENOMIC DNA]</scope>
    <source>
        <tissue evidence="2">Mixed pool</tissue>
    </source>
</reference>
<dbReference type="AlphaFoldDB" id="A0A1D2MK52"/>
<gene>
    <name evidence="2" type="ORF">Ocin01_13333</name>
</gene>
<dbReference type="OrthoDB" id="8249377at2759"/>
<sequence length="217" mass="23886">MVSTQSHVFSAVLLVFCQFSSCAFGLESLPHFGDFMEFHIGLLDACVNVTGGEASINSIAGAFAECTHQIVKDEKEQFGTLVAVCKNKEGYFQCWDNMKTETLTKCGKDKEQRLPTLYKNTVLSFCGSDNGAKKIEDMKKAADDTKPDDGDNCPDSAGIPWLENCQDMLPTFTSPDLCQRHAAIDQCVGKITCENIAIAKLIRAMYRDGRSLLQCNN</sequence>
<feature type="chain" id="PRO_5008904156" evidence="1">
    <location>
        <begin position="26"/>
        <end position="217"/>
    </location>
</feature>
<dbReference type="EMBL" id="LJIJ01001013">
    <property type="protein sequence ID" value="ODM93350.1"/>
    <property type="molecule type" value="Genomic_DNA"/>
</dbReference>
<keyword evidence="1" id="KW-0732">Signal</keyword>
<keyword evidence="3" id="KW-1185">Reference proteome</keyword>
<comment type="caution">
    <text evidence="2">The sequence shown here is derived from an EMBL/GenBank/DDBJ whole genome shotgun (WGS) entry which is preliminary data.</text>
</comment>
<accession>A0A1D2MK52</accession>
<organism evidence="2 3">
    <name type="scientific">Orchesella cincta</name>
    <name type="common">Springtail</name>
    <name type="synonym">Podura cincta</name>
    <dbReference type="NCBI Taxonomy" id="48709"/>
    <lineage>
        <taxon>Eukaryota</taxon>
        <taxon>Metazoa</taxon>
        <taxon>Ecdysozoa</taxon>
        <taxon>Arthropoda</taxon>
        <taxon>Hexapoda</taxon>
        <taxon>Collembola</taxon>
        <taxon>Entomobryomorpha</taxon>
        <taxon>Entomobryoidea</taxon>
        <taxon>Orchesellidae</taxon>
        <taxon>Orchesellinae</taxon>
        <taxon>Orchesella</taxon>
    </lineage>
</organism>
<name>A0A1D2MK52_ORCCI</name>
<dbReference type="Proteomes" id="UP000094527">
    <property type="component" value="Unassembled WGS sequence"/>
</dbReference>
<evidence type="ECO:0000256" key="1">
    <source>
        <dbReference type="SAM" id="SignalP"/>
    </source>
</evidence>
<evidence type="ECO:0000313" key="3">
    <source>
        <dbReference type="Proteomes" id="UP000094527"/>
    </source>
</evidence>